<dbReference type="EMBL" id="FLYE01000045">
    <property type="protein sequence ID" value="SCA57671.1"/>
    <property type="molecule type" value="Genomic_DNA"/>
</dbReference>
<comment type="cofactor">
    <cofactor evidence="17">
        <name>Mg(2+)</name>
        <dbReference type="ChEBI" id="CHEBI:18420"/>
    </cofactor>
    <text evidence="17">Binds 2 magnesium ions per subunit.</text>
</comment>
<dbReference type="Gene3D" id="3.30.1490.100">
    <property type="entry name" value="DNA polymerase, Y-family, little finger domain"/>
    <property type="match status" value="1"/>
</dbReference>
<comment type="subunit">
    <text evidence="3 17">Monomer.</text>
</comment>
<evidence type="ECO:0000259" key="18">
    <source>
        <dbReference type="PROSITE" id="PS50173"/>
    </source>
</evidence>
<keyword evidence="14 17" id="KW-0234">DNA repair</keyword>
<proteinExistence type="inferred from homology"/>
<evidence type="ECO:0000256" key="1">
    <source>
        <dbReference type="ARBA" id="ARBA00004496"/>
    </source>
</evidence>
<dbReference type="InterPro" id="IPR036775">
    <property type="entry name" value="DNA_pol_Y-fam_lit_finger_sf"/>
</dbReference>
<keyword evidence="6 17" id="KW-0808">Transferase</keyword>
<protein>
    <recommendedName>
        <fullName evidence="17">DNA polymerase IV</fullName>
        <shortName evidence="17">Pol IV</shortName>
        <ecNumber evidence="17">2.7.7.7</ecNumber>
    </recommendedName>
</protein>
<feature type="active site" evidence="17">
    <location>
        <position position="146"/>
    </location>
</feature>
<evidence type="ECO:0000313" key="20">
    <source>
        <dbReference type="Proteomes" id="UP000231658"/>
    </source>
</evidence>
<evidence type="ECO:0000256" key="2">
    <source>
        <dbReference type="ARBA" id="ARBA00010945"/>
    </source>
</evidence>
<keyword evidence="20" id="KW-1185">Reference proteome</keyword>
<evidence type="ECO:0000256" key="13">
    <source>
        <dbReference type="ARBA" id="ARBA00023125"/>
    </source>
</evidence>
<dbReference type="CDD" id="cd03586">
    <property type="entry name" value="PolY_Pol_IV_kappa"/>
    <property type="match status" value="1"/>
</dbReference>
<dbReference type="GO" id="GO:0006281">
    <property type="term" value="P:DNA repair"/>
    <property type="evidence" value="ECO:0007669"/>
    <property type="project" value="UniProtKB-UniRule"/>
</dbReference>
<evidence type="ECO:0000256" key="14">
    <source>
        <dbReference type="ARBA" id="ARBA00023204"/>
    </source>
</evidence>
<keyword evidence="13 17" id="KW-0238">DNA-binding</keyword>
<dbReference type="InterPro" id="IPR053848">
    <property type="entry name" value="IMS_HHH_1"/>
</dbReference>
<evidence type="ECO:0000256" key="11">
    <source>
        <dbReference type="ARBA" id="ARBA00022842"/>
    </source>
</evidence>
<evidence type="ECO:0000256" key="5">
    <source>
        <dbReference type="ARBA" id="ARBA00022490"/>
    </source>
</evidence>
<dbReference type="GO" id="GO:0003684">
    <property type="term" value="F:damaged DNA binding"/>
    <property type="evidence" value="ECO:0007669"/>
    <property type="project" value="InterPro"/>
</dbReference>
<keyword evidence="4 17" id="KW-0515">Mutator protein</keyword>
<dbReference type="Proteomes" id="UP000231658">
    <property type="component" value="Unassembled WGS sequence"/>
</dbReference>
<keyword evidence="7 17" id="KW-0548">Nucleotidyltransferase</keyword>
<feature type="site" description="Substrate discrimination" evidence="17">
    <location>
        <position position="57"/>
    </location>
</feature>
<keyword evidence="11 17" id="KW-0460">Magnesium</keyword>
<dbReference type="Gene3D" id="3.30.70.270">
    <property type="match status" value="1"/>
</dbReference>
<comment type="function">
    <text evidence="15 17">Poorly processive, error-prone DNA polymerase involved in untargeted mutagenesis. Copies undamaged DNA at stalled replication forks, which arise in vivo from mismatched or misaligned primer ends. These misaligned primers can be extended by PolIV. Exhibits no 3'-5' exonuclease (proofreading) activity. May be involved in translesional synthesis, in conjunction with the beta clamp from PolIII.</text>
</comment>
<dbReference type="GO" id="GO:0005829">
    <property type="term" value="C:cytosol"/>
    <property type="evidence" value="ECO:0007669"/>
    <property type="project" value="TreeGrafter"/>
</dbReference>
<dbReference type="Gene3D" id="3.40.1170.60">
    <property type="match status" value="1"/>
</dbReference>
<dbReference type="InterPro" id="IPR017961">
    <property type="entry name" value="DNA_pol_Y-fam_little_finger"/>
</dbReference>
<organism evidence="19 20">
    <name type="scientific">Candidatus Terasakiella magnetica</name>
    <dbReference type="NCBI Taxonomy" id="1867952"/>
    <lineage>
        <taxon>Bacteria</taxon>
        <taxon>Pseudomonadati</taxon>
        <taxon>Pseudomonadota</taxon>
        <taxon>Alphaproteobacteria</taxon>
        <taxon>Rhodospirillales</taxon>
        <taxon>Terasakiellaceae</taxon>
        <taxon>Terasakiella</taxon>
    </lineage>
</organism>
<dbReference type="Pfam" id="PF11799">
    <property type="entry name" value="IMS_C"/>
    <property type="match status" value="1"/>
</dbReference>
<evidence type="ECO:0000256" key="10">
    <source>
        <dbReference type="ARBA" id="ARBA00022763"/>
    </source>
</evidence>
<evidence type="ECO:0000256" key="16">
    <source>
        <dbReference type="ARBA" id="ARBA00049244"/>
    </source>
</evidence>
<evidence type="ECO:0000256" key="17">
    <source>
        <dbReference type="HAMAP-Rule" id="MF_01113"/>
    </source>
</evidence>
<dbReference type="InterPro" id="IPR001126">
    <property type="entry name" value="UmuC"/>
</dbReference>
<sequence length="429" mass="47770">MMAHMSETLPTLCRDCAHSFDDRPESQRCPKCGSVRLLSHPELNELHIAHIDCDSFFATVEKRDNPKIKDKPVVVGGRHRGVVAAACYIARIYGIRSAMPMTRALRLCPDLVVVPPSKDKYGEVGRAVRNLMFEATPLVEPLSIDEAFLDLSGTEALHGGSPARTLVRLIKRIEEEIGITASVGLSYNKSMAKLASDLDKPKGFAILGRAEAKDYLADKPVKMIFGVGAAMEKKLASDGIATIGQLLPYKKIDLMREYGAIGAKLYHFCRAEDERKVTPESETKSISNEHTLDENLHGFEDLKEVLYPICQKISGRMKKAELAGRTVTLKLKTTGFRNISRSRQLPRPTQSGDELYRCSIELLKPLCDGRSYRLIGTGFSMLEDVHQIEPDAPDLFEMAQEQKDQRSAKAIEEIRRKYGGEAIIKGRLL</sequence>
<keyword evidence="12 17" id="KW-0239">DNA-directed DNA polymerase</keyword>
<evidence type="ECO:0000256" key="4">
    <source>
        <dbReference type="ARBA" id="ARBA00022457"/>
    </source>
</evidence>
<accession>A0A1C3RKC6</accession>
<evidence type="ECO:0000256" key="15">
    <source>
        <dbReference type="ARBA" id="ARBA00025589"/>
    </source>
</evidence>
<dbReference type="HAMAP" id="MF_01113">
    <property type="entry name" value="DNApol_IV"/>
    <property type="match status" value="1"/>
</dbReference>
<dbReference type="NCBIfam" id="NF002751">
    <property type="entry name" value="PRK02794.1"/>
    <property type="match status" value="1"/>
</dbReference>
<feature type="domain" description="UmuC" evidence="18">
    <location>
        <begin position="48"/>
        <end position="228"/>
    </location>
</feature>
<dbReference type="InterPro" id="IPR043128">
    <property type="entry name" value="Rev_trsase/Diguanyl_cyclase"/>
</dbReference>
<dbReference type="SUPFAM" id="SSF56672">
    <property type="entry name" value="DNA/RNA polymerases"/>
    <property type="match status" value="1"/>
</dbReference>
<dbReference type="Pfam" id="PF21999">
    <property type="entry name" value="IMS_HHH_1"/>
    <property type="match status" value="1"/>
</dbReference>
<reference evidence="19 20" key="1">
    <citation type="submission" date="2016-07" db="EMBL/GenBank/DDBJ databases">
        <authorList>
            <person name="Lefevre C.T."/>
        </authorList>
    </citation>
    <scope>NUCLEOTIDE SEQUENCE [LARGE SCALE GENOMIC DNA]</scope>
    <source>
        <strain evidence="19">PR1</strain>
    </source>
</reference>
<dbReference type="InterPro" id="IPR022880">
    <property type="entry name" value="DNApol_IV"/>
</dbReference>
<dbReference type="Gene3D" id="1.10.150.20">
    <property type="entry name" value="5' to 3' exonuclease, C-terminal subdomain"/>
    <property type="match status" value="1"/>
</dbReference>
<keyword evidence="5 17" id="KW-0963">Cytoplasm</keyword>
<keyword evidence="8 17" id="KW-0235">DNA replication</keyword>
<dbReference type="GO" id="GO:0003887">
    <property type="term" value="F:DNA-directed DNA polymerase activity"/>
    <property type="evidence" value="ECO:0007669"/>
    <property type="project" value="UniProtKB-UniRule"/>
</dbReference>
<dbReference type="GO" id="GO:0042276">
    <property type="term" value="P:error-prone translesion synthesis"/>
    <property type="evidence" value="ECO:0007669"/>
    <property type="project" value="TreeGrafter"/>
</dbReference>
<feature type="binding site" evidence="17">
    <location>
        <position position="52"/>
    </location>
    <ligand>
        <name>Mg(2+)</name>
        <dbReference type="ChEBI" id="CHEBI:18420"/>
    </ligand>
</feature>
<dbReference type="STRING" id="1867952.MTBPR1_60184"/>
<dbReference type="AlphaFoldDB" id="A0A1C3RKC6"/>
<dbReference type="EC" id="2.7.7.7" evidence="17"/>
<gene>
    <name evidence="17 19" type="primary">dinB</name>
    <name evidence="19" type="ORF">MTBPR1_60184</name>
</gene>
<evidence type="ECO:0000256" key="8">
    <source>
        <dbReference type="ARBA" id="ARBA00022705"/>
    </source>
</evidence>
<dbReference type="NCBIfam" id="NF002677">
    <property type="entry name" value="PRK02406.1"/>
    <property type="match status" value="1"/>
</dbReference>
<dbReference type="GO" id="GO:0006261">
    <property type="term" value="P:DNA-templated DNA replication"/>
    <property type="evidence" value="ECO:0007669"/>
    <property type="project" value="UniProtKB-UniRule"/>
</dbReference>
<evidence type="ECO:0000256" key="7">
    <source>
        <dbReference type="ARBA" id="ARBA00022695"/>
    </source>
</evidence>
<dbReference type="Pfam" id="PF00817">
    <property type="entry name" value="IMS"/>
    <property type="match status" value="1"/>
</dbReference>
<comment type="subcellular location">
    <subcellularLocation>
        <location evidence="1 17">Cytoplasm</location>
    </subcellularLocation>
</comment>
<evidence type="ECO:0000256" key="9">
    <source>
        <dbReference type="ARBA" id="ARBA00022723"/>
    </source>
</evidence>
<dbReference type="GO" id="GO:0000287">
    <property type="term" value="F:magnesium ion binding"/>
    <property type="evidence" value="ECO:0007669"/>
    <property type="project" value="UniProtKB-UniRule"/>
</dbReference>
<dbReference type="PANTHER" id="PTHR11076">
    <property type="entry name" value="DNA REPAIR POLYMERASE UMUC / TRANSFERASE FAMILY MEMBER"/>
    <property type="match status" value="1"/>
</dbReference>
<feature type="binding site" evidence="17">
    <location>
        <position position="145"/>
    </location>
    <ligand>
        <name>Mg(2+)</name>
        <dbReference type="ChEBI" id="CHEBI:18420"/>
    </ligand>
</feature>
<evidence type="ECO:0000256" key="12">
    <source>
        <dbReference type="ARBA" id="ARBA00022932"/>
    </source>
</evidence>
<comment type="similarity">
    <text evidence="2 17">Belongs to the DNA polymerase type-Y family.</text>
</comment>
<dbReference type="GO" id="GO:0009432">
    <property type="term" value="P:SOS response"/>
    <property type="evidence" value="ECO:0007669"/>
    <property type="project" value="TreeGrafter"/>
</dbReference>
<dbReference type="InterPro" id="IPR050116">
    <property type="entry name" value="DNA_polymerase-Y"/>
</dbReference>
<evidence type="ECO:0000256" key="6">
    <source>
        <dbReference type="ARBA" id="ARBA00022679"/>
    </source>
</evidence>
<keyword evidence="9 17" id="KW-0479">Metal-binding</keyword>
<evidence type="ECO:0000313" key="19">
    <source>
        <dbReference type="EMBL" id="SCA57671.1"/>
    </source>
</evidence>
<evidence type="ECO:0000256" key="3">
    <source>
        <dbReference type="ARBA" id="ARBA00011245"/>
    </source>
</evidence>
<dbReference type="FunFam" id="3.30.1490.100:FF:000004">
    <property type="entry name" value="DNA polymerase IV"/>
    <property type="match status" value="1"/>
</dbReference>
<dbReference type="PANTHER" id="PTHR11076:SF33">
    <property type="entry name" value="DNA POLYMERASE KAPPA"/>
    <property type="match status" value="1"/>
</dbReference>
<dbReference type="PROSITE" id="PS50173">
    <property type="entry name" value="UMUC"/>
    <property type="match status" value="1"/>
</dbReference>
<name>A0A1C3RKC6_9PROT</name>
<dbReference type="FunFam" id="3.40.1170.60:FF:000001">
    <property type="entry name" value="DNA polymerase IV"/>
    <property type="match status" value="1"/>
</dbReference>
<comment type="catalytic activity">
    <reaction evidence="16 17">
        <text>DNA(n) + a 2'-deoxyribonucleoside 5'-triphosphate = DNA(n+1) + diphosphate</text>
        <dbReference type="Rhea" id="RHEA:22508"/>
        <dbReference type="Rhea" id="RHEA-COMP:17339"/>
        <dbReference type="Rhea" id="RHEA-COMP:17340"/>
        <dbReference type="ChEBI" id="CHEBI:33019"/>
        <dbReference type="ChEBI" id="CHEBI:61560"/>
        <dbReference type="ChEBI" id="CHEBI:173112"/>
        <dbReference type="EC" id="2.7.7.7"/>
    </reaction>
</comment>
<dbReference type="InterPro" id="IPR043502">
    <property type="entry name" value="DNA/RNA_pol_sf"/>
</dbReference>
<dbReference type="SUPFAM" id="SSF100879">
    <property type="entry name" value="Lesion bypass DNA polymerase (Y-family), little finger domain"/>
    <property type="match status" value="1"/>
</dbReference>
<keyword evidence="10 17" id="KW-0227">DNA damage</keyword>